<dbReference type="SUPFAM" id="SSF161098">
    <property type="entry name" value="MetI-like"/>
    <property type="match status" value="1"/>
</dbReference>
<name>A0A2R6BVG4_9ARCH</name>
<evidence type="ECO:0000256" key="3">
    <source>
        <dbReference type="ARBA" id="ARBA00022989"/>
    </source>
</evidence>
<keyword evidence="2 5" id="KW-0812">Transmembrane</keyword>
<dbReference type="EMBL" id="NEXF01000771">
    <property type="protein sequence ID" value="PSO02601.1"/>
    <property type="molecule type" value="Genomic_DNA"/>
</dbReference>
<comment type="caution">
    <text evidence="7">The sequence shown here is derived from an EMBL/GenBank/DDBJ whole genome shotgun (WGS) entry which is preliminary data.</text>
</comment>
<feature type="transmembrane region" description="Helical" evidence="5">
    <location>
        <begin position="133"/>
        <end position="155"/>
    </location>
</feature>
<keyword evidence="5" id="KW-0813">Transport</keyword>
<dbReference type="Pfam" id="PF00528">
    <property type="entry name" value="BPD_transp_1"/>
    <property type="match status" value="1"/>
</dbReference>
<comment type="similarity">
    <text evidence="5">Belongs to the binding-protein-dependent transport system permease family.</text>
</comment>
<dbReference type="InterPro" id="IPR035906">
    <property type="entry name" value="MetI-like_sf"/>
</dbReference>
<dbReference type="PANTHER" id="PTHR43376:SF1">
    <property type="entry name" value="OLIGOPEPTIDE TRANSPORT SYSTEM PERMEASE PROTEIN"/>
    <property type="match status" value="1"/>
</dbReference>
<sequence>MFGLNQPLWAQFILYLKQTFMSFPPSFGVSFSYYPLSVWTVVMEYLPWTLLLIIVSQGIAWPLGLLLGAVLAWRRGSLLDSAVMGVSTFMWGVPSYWLATLLIFVFAVKLHFFPAALTGNIVSGNPLLNISTILRHSFLPILTLVILNLPLHALVMRNTMVNIRQEDFVTAAEARGLKRTTLLFGHAARNAMLPSITNIALSFGTILSGAYLVEIVYSYPGMGYLIT</sequence>
<feature type="domain" description="ABC transmembrane type-1" evidence="6">
    <location>
        <begin position="46"/>
        <end position="227"/>
    </location>
</feature>
<dbReference type="PROSITE" id="PS50928">
    <property type="entry name" value="ABC_TM1"/>
    <property type="match status" value="1"/>
</dbReference>
<proteinExistence type="inferred from homology"/>
<protein>
    <recommendedName>
        <fullName evidence="6">ABC transmembrane type-1 domain-containing protein</fullName>
    </recommendedName>
</protein>
<dbReference type="Proteomes" id="UP000242015">
    <property type="component" value="Unassembled WGS sequence"/>
</dbReference>
<feature type="non-terminal residue" evidence="7">
    <location>
        <position position="227"/>
    </location>
</feature>
<evidence type="ECO:0000256" key="4">
    <source>
        <dbReference type="ARBA" id="ARBA00023136"/>
    </source>
</evidence>
<gene>
    <name evidence="7" type="ORF">B9Q04_20290</name>
</gene>
<reference evidence="7 8" key="1">
    <citation type="submission" date="2017-04" db="EMBL/GenBank/DDBJ databases">
        <title>Novel microbial lineages endemic to geothermal iron-oxide mats fill important gaps in the evolutionary history of Archaea.</title>
        <authorList>
            <person name="Jay Z.J."/>
            <person name="Beam J.P."/>
            <person name="Dlakic M."/>
            <person name="Rusch D.B."/>
            <person name="Kozubal M.A."/>
            <person name="Inskeep W.P."/>
        </authorList>
    </citation>
    <scope>NUCLEOTIDE SEQUENCE [LARGE SCALE GENOMIC DNA]</scope>
    <source>
        <strain evidence="7">BE_D</strain>
    </source>
</reference>
<evidence type="ECO:0000313" key="7">
    <source>
        <dbReference type="EMBL" id="PSO02601.1"/>
    </source>
</evidence>
<dbReference type="PANTHER" id="PTHR43376">
    <property type="entry name" value="OLIGOPEPTIDE TRANSPORT SYSTEM PERMEASE PROTEIN"/>
    <property type="match status" value="1"/>
</dbReference>
<dbReference type="AlphaFoldDB" id="A0A2R6BVG4"/>
<dbReference type="Gene3D" id="1.10.3720.10">
    <property type="entry name" value="MetI-like"/>
    <property type="match status" value="1"/>
</dbReference>
<keyword evidence="4 5" id="KW-0472">Membrane</keyword>
<evidence type="ECO:0000256" key="2">
    <source>
        <dbReference type="ARBA" id="ARBA00022692"/>
    </source>
</evidence>
<feature type="transmembrane region" description="Helical" evidence="5">
    <location>
        <begin position="94"/>
        <end position="113"/>
    </location>
</feature>
<evidence type="ECO:0000313" key="8">
    <source>
        <dbReference type="Proteomes" id="UP000242015"/>
    </source>
</evidence>
<dbReference type="GO" id="GO:0055085">
    <property type="term" value="P:transmembrane transport"/>
    <property type="evidence" value="ECO:0007669"/>
    <property type="project" value="InterPro"/>
</dbReference>
<feature type="transmembrane region" description="Helical" evidence="5">
    <location>
        <begin position="12"/>
        <end position="34"/>
    </location>
</feature>
<feature type="transmembrane region" description="Helical" evidence="5">
    <location>
        <begin position="46"/>
        <end position="73"/>
    </location>
</feature>
<feature type="transmembrane region" description="Helical" evidence="5">
    <location>
        <begin position="199"/>
        <end position="219"/>
    </location>
</feature>
<evidence type="ECO:0000256" key="5">
    <source>
        <dbReference type="RuleBase" id="RU363032"/>
    </source>
</evidence>
<accession>A0A2R6BVG4</accession>
<evidence type="ECO:0000256" key="1">
    <source>
        <dbReference type="ARBA" id="ARBA00004141"/>
    </source>
</evidence>
<evidence type="ECO:0000259" key="6">
    <source>
        <dbReference type="PROSITE" id="PS50928"/>
    </source>
</evidence>
<comment type="subcellular location">
    <subcellularLocation>
        <location evidence="5">Cell membrane</location>
        <topology evidence="5">Multi-pass membrane protein</topology>
    </subcellularLocation>
    <subcellularLocation>
        <location evidence="1">Membrane</location>
        <topology evidence="1">Multi-pass membrane protein</topology>
    </subcellularLocation>
</comment>
<dbReference type="GO" id="GO:0005886">
    <property type="term" value="C:plasma membrane"/>
    <property type="evidence" value="ECO:0007669"/>
    <property type="project" value="UniProtKB-SubCell"/>
</dbReference>
<keyword evidence="3 5" id="KW-1133">Transmembrane helix</keyword>
<dbReference type="InterPro" id="IPR000515">
    <property type="entry name" value="MetI-like"/>
</dbReference>
<organism evidence="7 8">
    <name type="scientific">Candidatus Marsarchaeota G2 archaeon BE_D</name>
    <dbReference type="NCBI Taxonomy" id="1978158"/>
    <lineage>
        <taxon>Archaea</taxon>
        <taxon>Candidatus Marsarchaeota</taxon>
        <taxon>Candidatus Marsarchaeota group 2</taxon>
    </lineage>
</organism>
<dbReference type="CDD" id="cd06261">
    <property type="entry name" value="TM_PBP2"/>
    <property type="match status" value="1"/>
</dbReference>